<dbReference type="Proteomes" id="UP001595923">
    <property type="component" value="Unassembled WGS sequence"/>
</dbReference>
<dbReference type="InterPro" id="IPR014721">
    <property type="entry name" value="Ribsml_uS5_D2-typ_fold_subgr"/>
</dbReference>
<protein>
    <submittedName>
        <fullName evidence="4">YifB family Mg chelatase-like AAA ATPase</fullName>
    </submittedName>
</protein>
<dbReference type="Pfam" id="PF13335">
    <property type="entry name" value="Mg_chelatase_C"/>
    <property type="match status" value="1"/>
</dbReference>
<proteinExistence type="inferred from homology"/>
<dbReference type="Pfam" id="PF01078">
    <property type="entry name" value="Mg_chelatase"/>
    <property type="match status" value="1"/>
</dbReference>
<evidence type="ECO:0000313" key="5">
    <source>
        <dbReference type="Proteomes" id="UP001595923"/>
    </source>
</evidence>
<dbReference type="PANTHER" id="PTHR32039">
    <property type="entry name" value="MAGNESIUM-CHELATASE SUBUNIT CHLI"/>
    <property type="match status" value="1"/>
</dbReference>
<evidence type="ECO:0000259" key="3">
    <source>
        <dbReference type="SMART" id="SM00382"/>
    </source>
</evidence>
<dbReference type="InterPro" id="IPR000523">
    <property type="entry name" value="Mg_chelatse_chII-like_cat_dom"/>
</dbReference>
<dbReference type="InterPro" id="IPR004482">
    <property type="entry name" value="Mg_chelat-rel"/>
</dbReference>
<name>A0ABV9DQI1_9ACTN</name>
<dbReference type="InterPro" id="IPR003593">
    <property type="entry name" value="AAA+_ATPase"/>
</dbReference>
<organism evidence="4 5">
    <name type="scientific">Nocardiopsis mangrovi</name>
    <dbReference type="NCBI Taxonomy" id="1179818"/>
    <lineage>
        <taxon>Bacteria</taxon>
        <taxon>Bacillati</taxon>
        <taxon>Actinomycetota</taxon>
        <taxon>Actinomycetes</taxon>
        <taxon>Streptosporangiales</taxon>
        <taxon>Nocardiopsidaceae</taxon>
        <taxon>Nocardiopsis</taxon>
    </lineage>
</organism>
<evidence type="ECO:0000256" key="1">
    <source>
        <dbReference type="ARBA" id="ARBA00006354"/>
    </source>
</evidence>
<dbReference type="InterPro" id="IPR027417">
    <property type="entry name" value="P-loop_NTPase"/>
</dbReference>
<dbReference type="Gene3D" id="3.30.230.10">
    <property type="match status" value="1"/>
</dbReference>
<keyword evidence="5" id="KW-1185">Reference proteome</keyword>
<dbReference type="InterPro" id="IPR020568">
    <property type="entry name" value="Ribosomal_Su5_D2-typ_SF"/>
</dbReference>
<dbReference type="NCBIfam" id="TIGR00368">
    <property type="entry name" value="YifB family Mg chelatase-like AAA ATPase"/>
    <property type="match status" value="1"/>
</dbReference>
<dbReference type="EMBL" id="JBHSFQ010000001">
    <property type="protein sequence ID" value="MFC4560265.1"/>
    <property type="molecule type" value="Genomic_DNA"/>
</dbReference>
<dbReference type="Pfam" id="PF13541">
    <property type="entry name" value="ChlI"/>
    <property type="match status" value="1"/>
</dbReference>
<comment type="caution">
    <text evidence="4">The sequence shown here is derived from an EMBL/GenBank/DDBJ whole genome shotgun (WGS) entry which is preliminary data.</text>
</comment>
<reference evidence="5" key="1">
    <citation type="journal article" date="2019" name="Int. J. Syst. Evol. Microbiol.">
        <title>The Global Catalogue of Microorganisms (GCM) 10K type strain sequencing project: providing services to taxonomists for standard genome sequencing and annotation.</title>
        <authorList>
            <consortium name="The Broad Institute Genomics Platform"/>
            <consortium name="The Broad Institute Genome Sequencing Center for Infectious Disease"/>
            <person name="Wu L."/>
            <person name="Ma J."/>
        </authorList>
    </citation>
    <scope>NUCLEOTIDE SEQUENCE [LARGE SCALE GENOMIC DNA]</scope>
    <source>
        <strain evidence="5">XZYJ18</strain>
    </source>
</reference>
<dbReference type="Gene3D" id="3.40.50.300">
    <property type="entry name" value="P-loop containing nucleotide triphosphate hydrolases"/>
    <property type="match status" value="1"/>
</dbReference>
<evidence type="ECO:0000256" key="2">
    <source>
        <dbReference type="SAM" id="MobiDB-lite"/>
    </source>
</evidence>
<dbReference type="PANTHER" id="PTHR32039:SF7">
    <property type="entry name" value="COMPETENCE PROTEIN COMM"/>
    <property type="match status" value="1"/>
</dbReference>
<dbReference type="SUPFAM" id="SSF52540">
    <property type="entry name" value="P-loop containing nucleoside triphosphate hydrolases"/>
    <property type="match status" value="1"/>
</dbReference>
<dbReference type="InterPro" id="IPR045006">
    <property type="entry name" value="CHLI-like"/>
</dbReference>
<feature type="region of interest" description="Disordered" evidence="2">
    <location>
        <begin position="179"/>
        <end position="209"/>
    </location>
</feature>
<feature type="domain" description="AAA+ ATPase" evidence="3">
    <location>
        <begin position="227"/>
        <end position="408"/>
    </location>
</feature>
<sequence>MWSTPARGVVMGLARTKSVALLGVEGHTVEVEAHLGGGAAGLTLVGLPDTALREARDRIRAAVVNAGETWPEGHITVSLSPASLPKRGSGFDLAIAAAVLAADGAISAEAVHDCVLLAELGLDGRARPVSGVLPAVLASSRRGDRTVMVARGNAAEASLVPDIEVVAIGSLGDLLAWVRGEPIPDTPDDDDHPDPGTPEPSHSRSPDLADVLGQPVARRAVEIAAAGGHHLMMIGPPGTGKSLLAERLPTVLPPLTQAESIEVTAVHSVAGTLRKGEPLVTRAPFCAPHHTATRAAIVGGGSVRLRPGCVSLAHRGALFLDEAPEFATGVLDSLRQPLESGEVIVSRSAATVCFPARFQLVLAANPCPCGKSGNACTCSSLQRRRYLARLSGPLLDRVDLKVELQPVSHAELLADRAYAESSETVAERVAQARERAAKRLAATPWTTNAEVPGAHLRRDFPVPGQALRILAAALDRGEISARGVDRAIRLAWTLADLAGRPRPEVEDTAYAFALWSGRTP</sequence>
<dbReference type="InterPro" id="IPR025158">
    <property type="entry name" value="Mg_chelat-rel_C"/>
</dbReference>
<dbReference type="RefSeq" id="WP_378570277.1">
    <property type="nucleotide sequence ID" value="NZ_JBHSFQ010000001.1"/>
</dbReference>
<accession>A0ABV9DQI1</accession>
<dbReference type="SUPFAM" id="SSF54211">
    <property type="entry name" value="Ribosomal protein S5 domain 2-like"/>
    <property type="match status" value="1"/>
</dbReference>
<gene>
    <name evidence="4" type="ORF">ACFO4E_00190</name>
</gene>
<comment type="similarity">
    <text evidence="1">Belongs to the Mg-chelatase subunits D/I family. ComM subfamily.</text>
</comment>
<evidence type="ECO:0000313" key="4">
    <source>
        <dbReference type="EMBL" id="MFC4560265.1"/>
    </source>
</evidence>
<dbReference type="SMART" id="SM00382">
    <property type="entry name" value="AAA"/>
    <property type="match status" value="1"/>
</dbReference>